<accession>A0RXV6</accession>
<dbReference type="EnsemblBacteria" id="ABK78173">
    <property type="protein sequence ID" value="ABK78173"/>
    <property type="gene ID" value="CENSYa_1551"/>
</dbReference>
<organism evidence="3 4">
    <name type="scientific">Cenarchaeum symbiosum (strain A)</name>
    <dbReference type="NCBI Taxonomy" id="414004"/>
    <lineage>
        <taxon>Archaea</taxon>
        <taxon>Nitrososphaerota</taxon>
        <taxon>Candidatus Cenarchaeales</taxon>
        <taxon>Candidatus Cenarchaeaceae</taxon>
        <taxon>Candidatus Cenarchaeum</taxon>
    </lineage>
</organism>
<dbReference type="InterPro" id="IPR004821">
    <property type="entry name" value="Cyt_trans-like"/>
</dbReference>
<name>A0RXV6_CENSY</name>
<evidence type="ECO:0000313" key="4">
    <source>
        <dbReference type="Proteomes" id="UP000000758"/>
    </source>
</evidence>
<keyword evidence="4" id="KW-1185">Reference proteome</keyword>
<reference evidence="3 4" key="1">
    <citation type="journal article" date="2006" name="Proc. Natl. Acad. Sci. U.S.A.">
        <title>Genomic analysis of the uncultivated marine crenarchaeote Cenarchaeum symbiosum.</title>
        <authorList>
            <person name="Hallam S.J."/>
            <person name="Konstantinidis K.T."/>
            <person name="Putnam N."/>
            <person name="Schleper C."/>
            <person name="Watanabe Y."/>
            <person name="Sugahara J."/>
            <person name="Preston C."/>
            <person name="de la Torre J."/>
            <person name="Richardson P.M."/>
            <person name="DeLong E.F."/>
        </authorList>
    </citation>
    <scope>NUCLEOTIDE SEQUENCE [LARGE SCALE GENOMIC DNA]</scope>
    <source>
        <strain evidence="4">A</strain>
    </source>
</reference>
<evidence type="ECO:0000259" key="2">
    <source>
        <dbReference type="Pfam" id="PF01467"/>
    </source>
</evidence>
<dbReference type="Gene3D" id="3.40.50.620">
    <property type="entry name" value="HUPs"/>
    <property type="match status" value="1"/>
</dbReference>
<dbReference type="NCBIfam" id="TIGR00125">
    <property type="entry name" value="cyt_tran_rel"/>
    <property type="match status" value="1"/>
</dbReference>
<dbReference type="Proteomes" id="UP000000758">
    <property type="component" value="Chromosome"/>
</dbReference>
<feature type="region of interest" description="Disordered" evidence="1">
    <location>
        <begin position="35"/>
        <end position="54"/>
    </location>
</feature>
<dbReference type="HOGENOM" id="CLU_3038880_0_0_2"/>
<dbReference type="SUPFAM" id="SSF52374">
    <property type="entry name" value="Nucleotidylyl transferase"/>
    <property type="match status" value="1"/>
</dbReference>
<sequence>MDGLLIGRFQPFHLGHLAAVRFALSRADRVWLGIGSSTGRPPGRTPLLQTREGT</sequence>
<dbReference type="EMBL" id="DP000238">
    <property type="protein sequence ID" value="ABK78173.1"/>
    <property type="molecule type" value="Genomic_DNA"/>
</dbReference>
<proteinExistence type="predicted"/>
<dbReference type="InterPro" id="IPR014729">
    <property type="entry name" value="Rossmann-like_a/b/a_fold"/>
</dbReference>
<dbReference type="AlphaFoldDB" id="A0RXV6"/>
<gene>
    <name evidence="3" type="ordered locus">CENSYa_1551</name>
</gene>
<dbReference type="STRING" id="414004.CENSYa_1551"/>
<dbReference type="KEGG" id="csy:CENSYa_1551"/>
<dbReference type="Pfam" id="PF01467">
    <property type="entry name" value="CTP_transf_like"/>
    <property type="match status" value="1"/>
</dbReference>
<evidence type="ECO:0000256" key="1">
    <source>
        <dbReference type="SAM" id="MobiDB-lite"/>
    </source>
</evidence>
<evidence type="ECO:0000313" key="3">
    <source>
        <dbReference type="EMBL" id="ABK78173.1"/>
    </source>
</evidence>
<dbReference type="GO" id="GO:0003824">
    <property type="term" value="F:catalytic activity"/>
    <property type="evidence" value="ECO:0007669"/>
    <property type="project" value="InterPro"/>
</dbReference>
<protein>
    <recommendedName>
        <fullName evidence="2">Cytidyltransferase-like domain-containing protein</fullName>
    </recommendedName>
</protein>
<feature type="domain" description="Cytidyltransferase-like" evidence="2">
    <location>
        <begin position="5"/>
        <end position="37"/>
    </location>
</feature>